<dbReference type="SMART" id="SM00364">
    <property type="entry name" value="LRR_BAC"/>
    <property type="match status" value="6"/>
</dbReference>
<dbReference type="Gene3D" id="3.80.10.10">
    <property type="entry name" value="Ribonuclease Inhibitor"/>
    <property type="match status" value="1"/>
</dbReference>
<dbReference type="Proteomes" id="UP000663828">
    <property type="component" value="Unassembled WGS sequence"/>
</dbReference>
<comment type="caution">
    <text evidence="3">The sequence shown here is derived from an EMBL/GenBank/DDBJ whole genome shotgun (WGS) entry which is preliminary data.</text>
</comment>
<evidence type="ECO:0000256" key="1">
    <source>
        <dbReference type="ARBA" id="ARBA00022614"/>
    </source>
</evidence>
<dbReference type="GO" id="GO:0005737">
    <property type="term" value="C:cytoplasm"/>
    <property type="evidence" value="ECO:0007669"/>
    <property type="project" value="TreeGrafter"/>
</dbReference>
<dbReference type="SMART" id="SM00369">
    <property type="entry name" value="LRR_TYP"/>
    <property type="match status" value="6"/>
</dbReference>
<keyword evidence="1" id="KW-0433">Leucine-rich repeat</keyword>
<dbReference type="EMBL" id="CAJNOR010000705">
    <property type="protein sequence ID" value="CAF0986968.1"/>
    <property type="molecule type" value="Genomic_DNA"/>
</dbReference>
<reference evidence="3" key="1">
    <citation type="submission" date="2021-02" db="EMBL/GenBank/DDBJ databases">
        <authorList>
            <person name="Nowell W R."/>
        </authorList>
    </citation>
    <scope>NUCLEOTIDE SEQUENCE</scope>
</reference>
<keyword evidence="4" id="KW-1185">Reference proteome</keyword>
<evidence type="ECO:0000256" key="2">
    <source>
        <dbReference type="ARBA" id="ARBA00022737"/>
    </source>
</evidence>
<organism evidence="3 4">
    <name type="scientific">Adineta ricciae</name>
    <name type="common">Rotifer</name>
    <dbReference type="NCBI Taxonomy" id="249248"/>
    <lineage>
        <taxon>Eukaryota</taxon>
        <taxon>Metazoa</taxon>
        <taxon>Spiralia</taxon>
        <taxon>Gnathifera</taxon>
        <taxon>Rotifera</taxon>
        <taxon>Eurotatoria</taxon>
        <taxon>Bdelloidea</taxon>
        <taxon>Adinetida</taxon>
        <taxon>Adinetidae</taxon>
        <taxon>Adineta</taxon>
    </lineage>
</organism>
<proteinExistence type="predicted"/>
<dbReference type="InterPro" id="IPR032675">
    <property type="entry name" value="LRR_dom_sf"/>
</dbReference>
<dbReference type="Pfam" id="PF00560">
    <property type="entry name" value="LRR_1"/>
    <property type="match status" value="2"/>
</dbReference>
<accession>A0A814FX21</accession>
<dbReference type="PROSITE" id="PS51450">
    <property type="entry name" value="LRR"/>
    <property type="match status" value="2"/>
</dbReference>
<gene>
    <name evidence="3" type="ORF">XAT740_LOCUS12490</name>
</gene>
<dbReference type="PANTHER" id="PTHR48051:SF1">
    <property type="entry name" value="RAS SUPPRESSOR PROTEIN 1"/>
    <property type="match status" value="1"/>
</dbReference>
<dbReference type="AlphaFoldDB" id="A0A814FX21"/>
<dbReference type="InterPro" id="IPR003591">
    <property type="entry name" value="Leu-rich_rpt_typical-subtyp"/>
</dbReference>
<keyword evidence="2" id="KW-0677">Repeat</keyword>
<evidence type="ECO:0000313" key="4">
    <source>
        <dbReference type="Proteomes" id="UP000663828"/>
    </source>
</evidence>
<dbReference type="InterPro" id="IPR001611">
    <property type="entry name" value="Leu-rich_rpt"/>
</dbReference>
<dbReference type="PANTHER" id="PTHR48051">
    <property type="match status" value="1"/>
</dbReference>
<protein>
    <submittedName>
        <fullName evidence="3">Uncharacterized protein</fullName>
    </submittedName>
</protein>
<sequence>MSLLQENSSDDFEDDEQCQGLIIRRTRSYSTRTGQSKLTPRETSDANAVDQAIACALKSRIKAFHYTQKQLQFLPPSIKHLSKWNTLRELDLHGNQLKSLPDEVGHLKFIEVCNLSNNHFEDLPLILGSLPRLTKLLAFNNHLGNLSSSLVFSKLSNLRILNLNNNSITQLPADIGCLINLEIFTIEHNQLLELPREIGLCTHLVELHLGFNSLTRLPLEIGYLINLQTLIVHRNDLLEIPESITNLKTSLKHLDIACNRLRIFPSKFYTLQLHEFHSEHNPLLERVPIHSVQENEILTLKEICARRAMGELCNTNGGSQAILRAQLQKNSKAKDILVQCTECQFCHNYFLNTWLECVEFIDVQQTFKGAHSQQTTIATIPQRVLLCSYKCFNNPDHNYYGVAFV</sequence>
<dbReference type="SUPFAM" id="SSF52058">
    <property type="entry name" value="L domain-like"/>
    <property type="match status" value="1"/>
</dbReference>
<name>A0A814FX21_ADIRI</name>
<dbReference type="InterPro" id="IPR050216">
    <property type="entry name" value="LRR_domain-containing"/>
</dbReference>
<evidence type="ECO:0000313" key="3">
    <source>
        <dbReference type="EMBL" id="CAF0986968.1"/>
    </source>
</evidence>